<reference evidence="1" key="1">
    <citation type="submission" date="2020-03" db="EMBL/GenBank/DDBJ databases">
        <title>The deep terrestrial virosphere.</title>
        <authorList>
            <person name="Holmfeldt K."/>
            <person name="Nilsson E."/>
            <person name="Simone D."/>
            <person name="Lopez-Fernandez M."/>
            <person name="Wu X."/>
            <person name="de Brujin I."/>
            <person name="Lundin D."/>
            <person name="Andersson A."/>
            <person name="Bertilsson S."/>
            <person name="Dopson M."/>
        </authorList>
    </citation>
    <scope>NUCLEOTIDE SEQUENCE</scope>
    <source>
        <strain evidence="1">TM448B01698</strain>
    </source>
</reference>
<name>A0A6M3XSS0_9ZZZZ</name>
<organism evidence="1">
    <name type="scientific">viral metagenome</name>
    <dbReference type="NCBI Taxonomy" id="1070528"/>
    <lineage>
        <taxon>unclassified sequences</taxon>
        <taxon>metagenomes</taxon>
        <taxon>organismal metagenomes</taxon>
    </lineage>
</organism>
<sequence length="180" mass="20131">MTKITRYYINDTEYSGLEIVKLARDFGWKGPVEKSLATETVIESAIKHLASKNMSIHTTMVVSTESHPKSSITPPPIRMIPKLLALPSKPVPVNNAIMTVYYTDAIYTVDTNLLGPECWDIQIFGSSICAQCPYRNKTTCHGKEATLSIKNSLNNEIPIARLISIRPRRENGKEERISVP</sequence>
<evidence type="ECO:0000313" key="1">
    <source>
        <dbReference type="EMBL" id="QJH99833.1"/>
    </source>
</evidence>
<dbReference type="EMBL" id="MT144811">
    <property type="protein sequence ID" value="QJH99833.1"/>
    <property type="molecule type" value="Genomic_DNA"/>
</dbReference>
<accession>A0A6M3XSS0</accession>
<gene>
    <name evidence="1" type="ORF">TM448B01698_0011</name>
</gene>
<protein>
    <submittedName>
        <fullName evidence="1">Uncharacterized protein</fullName>
    </submittedName>
</protein>
<proteinExistence type="predicted"/>
<dbReference type="AlphaFoldDB" id="A0A6M3XSS0"/>